<dbReference type="PANTHER" id="PTHR11705">
    <property type="entry name" value="PROTEASE FAMILY M14 CARBOXYPEPTIDASE A,B"/>
    <property type="match status" value="1"/>
</dbReference>
<comment type="cofactor">
    <cofactor evidence="1">
        <name>Zn(2+)</name>
        <dbReference type="ChEBI" id="CHEBI:29105"/>
    </cofactor>
</comment>
<dbReference type="Proteomes" id="UP000197090">
    <property type="component" value="Unassembled WGS sequence"/>
</dbReference>
<comment type="caution">
    <text evidence="7">The sequence shown here is derived from an EMBL/GenBank/DDBJ whole genome shotgun (WGS) entry which is preliminary data.</text>
</comment>
<evidence type="ECO:0000313" key="7">
    <source>
        <dbReference type="EMBL" id="OWQ78029.1"/>
    </source>
</evidence>
<dbReference type="Gene3D" id="3.40.630.10">
    <property type="entry name" value="Zn peptidases"/>
    <property type="match status" value="1"/>
</dbReference>
<sequence length="579" mass="64140">MIRRSSLAIALAAICGSATAAARSAQPLPPEIPWTPVTTLSVPRGWETPIELSGFEQSPNYADTVAFLHRLDHHSPIVSIRSFGTSTQGQDLVYAKVSKGGRKRPVVLIQGGIHAGEIDGKDAGMMLLRDIVAGARSDLIDEVDIVFVPVLNADAHENASDDGRPTQRGPLAKGARTNSQGLDLNRDYARLESAEISAVVKLLQQYDPELYVDVHVSDGTDYQYDITYAFAGWGTYARSRQTAEWLMGPYSRDLQASLTAAGHVPGIYPSWVDENAPSQGLRIAMEAPRYSTGYGDFIGVPTVLVETHTFKPYRQRVLGTYALLVQSLRSVARDADRIAAAKKADRSERAPSLAVAWERDPVPLEVRPFQGYRYETYESAASGARELKWTGKPVQVQMPVYGTRVTQTAAIPQAWWIPIGNDRIVELLKSHGVTFERIVQPKRVTLEQRYMATGQSRETVHSAQEETLMPTGSIRVSANQPLRLLAAALLEPSSQDSVLAMGWFDRSLPSESSLPRHVLAPMADAMMESDVSARRAFEQALAADESFAADPMARLRWWEARSPYQRRAWWRYPILVERR</sequence>
<evidence type="ECO:0000256" key="1">
    <source>
        <dbReference type="ARBA" id="ARBA00001947"/>
    </source>
</evidence>
<proteinExistence type="inferred from homology"/>
<comment type="caution">
    <text evidence="3">Lacks conserved residue(s) required for the propagation of feature annotation.</text>
</comment>
<dbReference type="GO" id="GO:0004181">
    <property type="term" value="F:metallocarboxypeptidase activity"/>
    <property type="evidence" value="ECO:0007669"/>
    <property type="project" value="InterPro"/>
</dbReference>
<keyword evidence="7" id="KW-0121">Carboxypeptidase</keyword>
<dbReference type="EMBL" id="NIVX01000026">
    <property type="protein sequence ID" value="OWQ78029.1"/>
    <property type="molecule type" value="Genomic_DNA"/>
</dbReference>
<dbReference type="AlphaFoldDB" id="A0A246IDC7"/>
<dbReference type="Pfam" id="PF00246">
    <property type="entry name" value="Peptidase_M14"/>
    <property type="match status" value="1"/>
</dbReference>
<evidence type="ECO:0000256" key="4">
    <source>
        <dbReference type="SAM" id="MobiDB-lite"/>
    </source>
</evidence>
<reference evidence="7 8" key="1">
    <citation type="submission" date="2017-06" db="EMBL/GenBank/DDBJ databases">
        <authorList>
            <person name="Kim H.J."/>
            <person name="Triplett B.A."/>
        </authorList>
    </citation>
    <scope>NUCLEOTIDE SEQUENCE [LARGE SCALE GENOMIC DNA]</scope>
    <source>
        <strain evidence="7 8">594</strain>
    </source>
</reference>
<dbReference type="GO" id="GO:0008270">
    <property type="term" value="F:zinc ion binding"/>
    <property type="evidence" value="ECO:0007669"/>
    <property type="project" value="InterPro"/>
</dbReference>
<comment type="similarity">
    <text evidence="2 3">Belongs to the peptidase M14 family.</text>
</comment>
<dbReference type="SUPFAM" id="SSF53187">
    <property type="entry name" value="Zn-dependent exopeptidases"/>
    <property type="match status" value="1"/>
</dbReference>
<organism evidence="7 8">
    <name type="scientific">Stenotrophomonas maltophilia</name>
    <name type="common">Pseudomonas maltophilia</name>
    <name type="synonym">Xanthomonas maltophilia</name>
    <dbReference type="NCBI Taxonomy" id="40324"/>
    <lineage>
        <taxon>Bacteria</taxon>
        <taxon>Pseudomonadati</taxon>
        <taxon>Pseudomonadota</taxon>
        <taxon>Gammaproteobacteria</taxon>
        <taxon>Lysobacterales</taxon>
        <taxon>Lysobacteraceae</taxon>
        <taxon>Stenotrophomonas</taxon>
        <taxon>Stenotrophomonas maltophilia group</taxon>
    </lineage>
</organism>
<keyword evidence="7" id="KW-0378">Hydrolase</keyword>
<dbReference type="CDD" id="cd06241">
    <property type="entry name" value="M14-like"/>
    <property type="match status" value="1"/>
</dbReference>
<evidence type="ECO:0000259" key="6">
    <source>
        <dbReference type="PROSITE" id="PS52035"/>
    </source>
</evidence>
<dbReference type="PANTHER" id="PTHR11705:SF145">
    <property type="entry name" value="PEPTIDASE M14 CARBOXYPEPTIDASE A DOMAIN-CONTAINING PROTEIN"/>
    <property type="match status" value="1"/>
</dbReference>
<feature type="domain" description="Peptidase M14" evidence="6">
    <location>
        <begin position="57"/>
        <end position="331"/>
    </location>
</feature>
<dbReference type="GO" id="GO:0006508">
    <property type="term" value="P:proteolysis"/>
    <property type="evidence" value="ECO:0007669"/>
    <property type="project" value="InterPro"/>
</dbReference>
<evidence type="ECO:0000256" key="2">
    <source>
        <dbReference type="ARBA" id="ARBA00005988"/>
    </source>
</evidence>
<feature type="signal peptide" evidence="5">
    <location>
        <begin position="1"/>
        <end position="20"/>
    </location>
</feature>
<protein>
    <submittedName>
        <fullName evidence="7">Carboxypeptidase</fullName>
    </submittedName>
</protein>
<keyword evidence="5" id="KW-0732">Signal</keyword>
<accession>A0A246IDC7</accession>
<dbReference type="SMART" id="SM00631">
    <property type="entry name" value="Zn_pept"/>
    <property type="match status" value="1"/>
</dbReference>
<dbReference type="PROSITE" id="PS52035">
    <property type="entry name" value="PEPTIDASE_M14"/>
    <property type="match status" value="1"/>
</dbReference>
<name>A0A246IDC7_STEMA</name>
<feature type="chain" id="PRO_5012919096" evidence="5">
    <location>
        <begin position="21"/>
        <end position="579"/>
    </location>
</feature>
<dbReference type="GO" id="GO:0005615">
    <property type="term" value="C:extracellular space"/>
    <property type="evidence" value="ECO:0007669"/>
    <property type="project" value="TreeGrafter"/>
</dbReference>
<keyword evidence="7" id="KW-0645">Protease</keyword>
<feature type="compositionally biased region" description="Basic and acidic residues" evidence="4">
    <location>
        <begin position="156"/>
        <end position="165"/>
    </location>
</feature>
<dbReference type="InterPro" id="IPR000834">
    <property type="entry name" value="Peptidase_M14"/>
</dbReference>
<gene>
    <name evidence="7" type="ORF">CEE63_03195</name>
</gene>
<evidence type="ECO:0000256" key="5">
    <source>
        <dbReference type="SAM" id="SignalP"/>
    </source>
</evidence>
<evidence type="ECO:0000256" key="3">
    <source>
        <dbReference type="PROSITE-ProRule" id="PRU01379"/>
    </source>
</evidence>
<evidence type="ECO:0000313" key="8">
    <source>
        <dbReference type="Proteomes" id="UP000197090"/>
    </source>
</evidence>
<feature type="region of interest" description="Disordered" evidence="4">
    <location>
        <begin position="156"/>
        <end position="179"/>
    </location>
</feature>